<accession>A0ABD0LL39</accession>
<comment type="caution">
    <text evidence="3">The sequence shown here is derived from an EMBL/GenBank/DDBJ whole genome shotgun (WGS) entry which is preliminary data.</text>
</comment>
<sequence>MARVDQLGRSLGCRLTMLVFWMGLVCCAFYASRLSRSSDVSIGHFKDSSRQRRHTASDPQPQCQMQTPSANDLARLRRNSINKQSRSLKGLVQCSVVNACDGNEDNWQASCFSRDCTGFKVHVLGKEKTTKSSVDARGLSGVVERLFMQNGRMEEDDVSRYVKVWCETSDLGEMRLVTDDIPSRGCPPVFKQTKVKDRKIHQSKPTKHIHLFYFRFLSHWEVSLRFPALTSLFDEIPKQGGVELKFDKHQATGWHDDEVLAMLLQGRSGRFRFKDSLLRDLQNSGYCLRLEDLSCGGSRKQEQFVSNVTSYGRVKCASRGLRHQDTIMERLCTSGNLTDARARSVLTSLLANVHASDGTGRDARHTMSVSLLNTKDFKNSDVLDLALKNIVFNLLNEKNNIIIFMSGVGNPAFIRFDQSTSLQTQASNPVLQILSPGTLTNATLLDASVLNQSLFSMHNVHDFVKSLVQNEAGVIPSEGDFGSGINEDHPDGDISKSVCNALGVQPPFLCLCQDENVRYENDTLTVGFADFLVGLVNTQLRHSNLAVGGGSAVSAHSTCAKLYGASFTNVRVGHHKEKKRIFMDLALMAEGFEDRLYRHAVLEIRDMDKLPRSEVHFLRGGHSMNPQGGVTRTALNFNESDILLKTLCNTERNLNSRATSDGALLKELSQRKHFGRKPTVIHVHDNCLYMFVRDFGDSVSVDAGNMCRDRHYDVMLHLSLMNMMALTPLPISAGLGHAQTEFLTVLVKVSYTVPTFAYKLHPDFTVTYD</sequence>
<organism evidence="3 4">
    <name type="scientific">Batillaria attramentaria</name>
    <dbReference type="NCBI Taxonomy" id="370345"/>
    <lineage>
        <taxon>Eukaryota</taxon>
        <taxon>Metazoa</taxon>
        <taxon>Spiralia</taxon>
        <taxon>Lophotrochozoa</taxon>
        <taxon>Mollusca</taxon>
        <taxon>Gastropoda</taxon>
        <taxon>Caenogastropoda</taxon>
        <taxon>Sorbeoconcha</taxon>
        <taxon>Cerithioidea</taxon>
        <taxon>Batillariidae</taxon>
        <taxon>Batillaria</taxon>
    </lineage>
</organism>
<evidence type="ECO:0000313" key="4">
    <source>
        <dbReference type="Proteomes" id="UP001519460"/>
    </source>
</evidence>
<evidence type="ECO:0000313" key="3">
    <source>
        <dbReference type="EMBL" id="KAK7500047.1"/>
    </source>
</evidence>
<dbReference type="EMBL" id="JACVVK020000039">
    <property type="protein sequence ID" value="KAK7500047.1"/>
    <property type="molecule type" value="Genomic_DNA"/>
</dbReference>
<keyword evidence="4" id="KW-1185">Reference proteome</keyword>
<keyword evidence="2" id="KW-0472">Membrane</keyword>
<evidence type="ECO:0000256" key="2">
    <source>
        <dbReference type="SAM" id="Phobius"/>
    </source>
</evidence>
<proteinExistence type="predicted"/>
<feature type="region of interest" description="Disordered" evidence="1">
    <location>
        <begin position="45"/>
        <end position="69"/>
    </location>
</feature>
<keyword evidence="2" id="KW-0812">Transmembrane</keyword>
<gene>
    <name evidence="3" type="ORF">BaRGS_00008594</name>
</gene>
<dbReference type="Proteomes" id="UP001519460">
    <property type="component" value="Unassembled WGS sequence"/>
</dbReference>
<keyword evidence="2" id="KW-1133">Transmembrane helix</keyword>
<protein>
    <submittedName>
        <fullName evidence="3">Uncharacterized protein</fullName>
    </submittedName>
</protein>
<name>A0ABD0LL39_9CAEN</name>
<dbReference type="AlphaFoldDB" id="A0ABD0LL39"/>
<feature type="compositionally biased region" description="Polar residues" evidence="1">
    <location>
        <begin position="57"/>
        <end position="69"/>
    </location>
</feature>
<feature type="transmembrane region" description="Helical" evidence="2">
    <location>
        <begin position="12"/>
        <end position="31"/>
    </location>
</feature>
<evidence type="ECO:0000256" key="1">
    <source>
        <dbReference type="SAM" id="MobiDB-lite"/>
    </source>
</evidence>
<reference evidence="3 4" key="1">
    <citation type="journal article" date="2023" name="Sci. Data">
        <title>Genome assembly of the Korean intertidal mud-creeper Batillaria attramentaria.</title>
        <authorList>
            <person name="Patra A.K."/>
            <person name="Ho P.T."/>
            <person name="Jun S."/>
            <person name="Lee S.J."/>
            <person name="Kim Y."/>
            <person name="Won Y.J."/>
        </authorList>
    </citation>
    <scope>NUCLEOTIDE SEQUENCE [LARGE SCALE GENOMIC DNA]</scope>
    <source>
        <strain evidence="3">Wonlab-2016</strain>
    </source>
</reference>